<organism evidence="2 3">
    <name type="scientific">Penicillium camemberti (strain FM 013)</name>
    <dbReference type="NCBI Taxonomy" id="1429867"/>
    <lineage>
        <taxon>Eukaryota</taxon>
        <taxon>Fungi</taxon>
        <taxon>Dikarya</taxon>
        <taxon>Ascomycota</taxon>
        <taxon>Pezizomycotina</taxon>
        <taxon>Eurotiomycetes</taxon>
        <taxon>Eurotiomycetidae</taxon>
        <taxon>Eurotiales</taxon>
        <taxon>Aspergillaceae</taxon>
        <taxon>Penicillium</taxon>
    </lineage>
</organism>
<reference evidence="2 3" key="1">
    <citation type="journal article" date="2014" name="Nat. Commun.">
        <title>Multiple recent horizontal transfers of a large genomic region in cheese making fungi.</title>
        <authorList>
            <person name="Cheeseman K."/>
            <person name="Ropars J."/>
            <person name="Renault P."/>
            <person name="Dupont J."/>
            <person name="Gouzy J."/>
            <person name="Branca A."/>
            <person name="Abraham A.L."/>
            <person name="Ceppi M."/>
            <person name="Conseiller E."/>
            <person name="Debuchy R."/>
            <person name="Malagnac F."/>
            <person name="Goarin A."/>
            <person name="Silar P."/>
            <person name="Lacoste S."/>
            <person name="Sallet E."/>
            <person name="Bensimon A."/>
            <person name="Giraud T."/>
            <person name="Brygoo Y."/>
        </authorList>
    </citation>
    <scope>NUCLEOTIDE SEQUENCE [LARGE SCALE GENOMIC DNA]</scope>
    <source>
        <strain evidence="3">FM 013</strain>
    </source>
</reference>
<dbReference type="AlphaFoldDB" id="A0A0G4PP62"/>
<proteinExistence type="predicted"/>
<feature type="chain" id="PRO_5005195503" evidence="1">
    <location>
        <begin position="19"/>
        <end position="223"/>
    </location>
</feature>
<dbReference type="Proteomes" id="UP000053732">
    <property type="component" value="Unassembled WGS sequence"/>
</dbReference>
<accession>A0A0G4PP62</accession>
<keyword evidence="3" id="KW-1185">Reference proteome</keyword>
<feature type="signal peptide" evidence="1">
    <location>
        <begin position="1"/>
        <end position="18"/>
    </location>
</feature>
<sequence length="223" mass="22705">MRTSIFLATALATLGTQADDTSSAIIGYFSPPWDAGFLQYGGWTSTAASLVAYNTKAATYHVGCVKGAPKTDCNYPASWTIIQGPETVSVTGQYIASTSGKSTSYDLTLTQSYECSLKASTESASCTMSLGMNGSLDGGKYESSTTSKATYTTAPISNSYYQLTVTAGLDSITLMTPSATQTTAGTTSTTSVESTQSTGGAAGHAGALITAAPMVAAAMAALL</sequence>
<evidence type="ECO:0000313" key="3">
    <source>
        <dbReference type="Proteomes" id="UP000053732"/>
    </source>
</evidence>
<dbReference type="EMBL" id="HG793159">
    <property type="protein sequence ID" value="CRL28237.1"/>
    <property type="molecule type" value="Genomic_DNA"/>
</dbReference>
<evidence type="ECO:0000256" key="1">
    <source>
        <dbReference type="SAM" id="SignalP"/>
    </source>
</evidence>
<protein>
    <submittedName>
        <fullName evidence="2">TonB box, conserved site</fullName>
    </submittedName>
</protein>
<keyword evidence="1" id="KW-0732">Signal</keyword>
<evidence type="ECO:0000313" key="2">
    <source>
        <dbReference type="EMBL" id="CRL28237.1"/>
    </source>
</evidence>
<name>A0A0G4PP62_PENC3</name>
<dbReference type="STRING" id="1429867.A0A0G4PP62"/>
<gene>
    <name evidence="2" type="ORF">PCAMFM013_S026g000102</name>
</gene>